<dbReference type="InterPro" id="IPR036770">
    <property type="entry name" value="Ankyrin_rpt-contain_sf"/>
</dbReference>
<dbReference type="InterPro" id="IPR002110">
    <property type="entry name" value="Ankyrin_rpt"/>
</dbReference>
<name>A0AAJ6XPD8_POPEU</name>
<evidence type="ECO:0000256" key="1">
    <source>
        <dbReference type="SAM" id="MobiDB-lite"/>
    </source>
</evidence>
<dbReference type="SMART" id="SM00248">
    <property type="entry name" value="ANK"/>
    <property type="match status" value="6"/>
</dbReference>
<evidence type="ECO:0000313" key="5">
    <source>
        <dbReference type="RefSeq" id="XP_011026111.1"/>
    </source>
</evidence>
<dbReference type="KEGG" id="peu:105126813"/>
<evidence type="ECO:0000259" key="3">
    <source>
        <dbReference type="Pfam" id="PF13962"/>
    </source>
</evidence>
<feature type="transmembrane region" description="Helical" evidence="2">
    <location>
        <begin position="903"/>
        <end position="923"/>
    </location>
</feature>
<dbReference type="InterPro" id="IPR026961">
    <property type="entry name" value="PGG_dom"/>
</dbReference>
<feature type="compositionally biased region" description="Basic and acidic residues" evidence="1">
    <location>
        <begin position="943"/>
        <end position="955"/>
    </location>
</feature>
<dbReference type="AlphaFoldDB" id="A0AAJ6XPD8"/>
<dbReference type="Pfam" id="PF13962">
    <property type="entry name" value="PGG"/>
    <property type="match status" value="1"/>
</dbReference>
<keyword evidence="4" id="KW-1185">Reference proteome</keyword>
<dbReference type="PANTHER" id="PTHR24177">
    <property type="entry name" value="CASKIN"/>
    <property type="match status" value="1"/>
</dbReference>
<dbReference type="Pfam" id="PF12796">
    <property type="entry name" value="Ank_2"/>
    <property type="match status" value="1"/>
</dbReference>
<dbReference type="GO" id="GO:0016020">
    <property type="term" value="C:membrane"/>
    <property type="evidence" value="ECO:0007669"/>
    <property type="project" value="TreeGrafter"/>
</dbReference>
<feature type="compositionally biased region" description="Polar residues" evidence="1">
    <location>
        <begin position="973"/>
        <end position="998"/>
    </location>
</feature>
<feature type="transmembrane region" description="Helical" evidence="2">
    <location>
        <begin position="826"/>
        <end position="849"/>
    </location>
</feature>
<reference evidence="5" key="1">
    <citation type="submission" date="2025-08" db="UniProtKB">
        <authorList>
            <consortium name="RefSeq"/>
        </authorList>
    </citation>
    <scope>IDENTIFICATION</scope>
</reference>
<dbReference type="SUPFAM" id="SSF48403">
    <property type="entry name" value="Ankyrin repeat"/>
    <property type="match status" value="1"/>
</dbReference>
<keyword evidence="2" id="KW-1133">Transmembrane helix</keyword>
<feature type="region of interest" description="Disordered" evidence="1">
    <location>
        <begin position="942"/>
        <end position="998"/>
    </location>
</feature>
<feature type="domain" description="PGG" evidence="3">
    <location>
        <begin position="779"/>
        <end position="890"/>
    </location>
</feature>
<keyword evidence="2" id="KW-0472">Membrane</keyword>
<keyword evidence="2" id="KW-0812">Transmembrane</keyword>
<proteinExistence type="predicted"/>
<dbReference type="Proteomes" id="UP000694918">
    <property type="component" value="Unplaced"/>
</dbReference>
<dbReference type="PANTHER" id="PTHR24177:SF103">
    <property type="entry name" value="PGG DOMAIN-CONTAINING PROTEIN"/>
    <property type="match status" value="1"/>
</dbReference>
<dbReference type="Gene3D" id="1.25.40.20">
    <property type="entry name" value="Ankyrin repeat-containing domain"/>
    <property type="match status" value="2"/>
</dbReference>
<dbReference type="RefSeq" id="XP_011026111.1">
    <property type="nucleotide sequence ID" value="XM_011027809.1"/>
</dbReference>
<sequence>MIHPSSSNPTPQVEDEKTVYLPVFEVGNYEAWSKKMVDVLTSQQLWDIVLSGYERPKDNCELAKWKNSEKDEYREAQNKNAKAWMLIHQAVGVEIMAKVFASDDSTEKITRISKKFDKKRYADKPNMELIGELIGEVLREPHMVEVEATAHDFWEMLKTYSDKHKENQKTTPEESKTVEVKTSLMDLYLEETTRSSLFVYAMSDGWDEVTEIYTRKSVAHCAKITNSGDTALHIAVIGGKETTVEQLVSLMSLKEAAKALRVKNERGYTPLHLAAFVGNASLCDCLARKIYSDEDFRNSSGNESSEKIEAGYDILSERNKENETPLFLAAVMGKTDAFLCLHGYVLPRYRKSYYRGNKGDTILHVAISGEYFDLAFQIIHLDSELVNLVNERGISPLHCLASRHMAFKSGFHLYPYYNIIYYCTIVDQLKKKKDKDKGYREQSSSTDQPSHNRNNNHCPDNYETCFHFFTSMYRAFICTTGIQQVNQGELLPTTSQASHDTNNSLSPIKNLSSWLKKVLGADQSSREGRLVPPNYDTIVELLKLGSKAMLVILGLGSMEMRKLQLKKKKHTWSVQVLNELLREDKLYKYESSEISGGSRPKLRSAFSDSDAINQLGGSGKGEPAFTSKLEKPETPLLMAARNGITEIMEKILHDFPHAIHDIDTHKKNVVLLAVQYRQPHVYQFLLKKRKKNEELDRIFLQVDDHGNSARHLAAATIGDYKPWRIPGAALQLQWEIKWYKYVKNSMPQNFFRRLNDRSETPKEIFNKSHQELVRSGGAWLTNTSQSCSVVAALIATVAFATSANVPGGNAEKTGTPVFENQIAFKVFAISSLVALCFSITSVIMFLAILTSRYEAKDFREDLPTKVLLGLTSLFVSIAAILVCFCAGHFFVLSDELKFAAFPLYGVTCLPVTFFAIAQFPLYIDLIKATLATVPQRRYAVVTAERDTNSSPKSDDLNQPSSRKCLQDQGNGGQPSTKQSTGDKTTPNQETNQGTQSIT</sequence>
<protein>
    <submittedName>
        <fullName evidence="5">Uncharacterized protein LOC105126813</fullName>
    </submittedName>
</protein>
<evidence type="ECO:0000256" key="2">
    <source>
        <dbReference type="SAM" id="Phobius"/>
    </source>
</evidence>
<gene>
    <name evidence="5" type="primary">LOC105126813</name>
</gene>
<feature type="region of interest" description="Disordered" evidence="1">
    <location>
        <begin position="434"/>
        <end position="456"/>
    </location>
</feature>
<evidence type="ECO:0000313" key="4">
    <source>
        <dbReference type="Proteomes" id="UP000694918"/>
    </source>
</evidence>
<feature type="transmembrane region" description="Helical" evidence="2">
    <location>
        <begin position="870"/>
        <end position="891"/>
    </location>
</feature>
<accession>A0AAJ6XPD8</accession>
<dbReference type="GeneID" id="105126813"/>
<organism evidence="4 5">
    <name type="scientific">Populus euphratica</name>
    <name type="common">Euphrates poplar</name>
    <dbReference type="NCBI Taxonomy" id="75702"/>
    <lineage>
        <taxon>Eukaryota</taxon>
        <taxon>Viridiplantae</taxon>
        <taxon>Streptophyta</taxon>
        <taxon>Embryophyta</taxon>
        <taxon>Tracheophyta</taxon>
        <taxon>Spermatophyta</taxon>
        <taxon>Magnoliopsida</taxon>
        <taxon>eudicotyledons</taxon>
        <taxon>Gunneridae</taxon>
        <taxon>Pentapetalae</taxon>
        <taxon>rosids</taxon>
        <taxon>fabids</taxon>
        <taxon>Malpighiales</taxon>
        <taxon>Salicaceae</taxon>
        <taxon>Saliceae</taxon>
        <taxon>Populus</taxon>
    </lineage>
</organism>
<feature type="compositionally biased region" description="Polar residues" evidence="1">
    <location>
        <begin position="441"/>
        <end position="456"/>
    </location>
</feature>